<dbReference type="GO" id="GO:0000156">
    <property type="term" value="F:phosphorelay response regulator activity"/>
    <property type="evidence" value="ECO:0007669"/>
    <property type="project" value="InterPro"/>
</dbReference>
<dbReference type="PANTHER" id="PTHR37299:SF4">
    <property type="entry name" value="TRANSCRIPTIONAL REGULATOR"/>
    <property type="match status" value="1"/>
</dbReference>
<sequence length="195" mass="22292">MGDTVRSIFKADKHCAGNLAAVWGNWVSGLLRIWTESAMVDTEGKGDGSVKITVHTDAEEKEINIHVTCPGMTPEIERILSMLHMLNKQLVGHKEGEMHLIEAADVLYIDTADKRTFLYTKNEMYETELKLYELEEQLKDADFFRANKSCIINFRHIASLKSELNRRLLVTMTNGEKLIVSRQYAEYVKEKLGVR</sequence>
<evidence type="ECO:0000259" key="1">
    <source>
        <dbReference type="PROSITE" id="PS50930"/>
    </source>
</evidence>
<name>A0A4P6LYV8_9FIRM</name>
<proteinExistence type="predicted"/>
<protein>
    <submittedName>
        <fullName evidence="2">Putative HTH-type transcriptional regulator</fullName>
    </submittedName>
</protein>
<evidence type="ECO:0000313" key="3">
    <source>
        <dbReference type="Proteomes" id="UP000289794"/>
    </source>
</evidence>
<dbReference type="PROSITE" id="PS50930">
    <property type="entry name" value="HTH_LYTTR"/>
    <property type="match status" value="1"/>
</dbReference>
<accession>A0A4P6LYV8</accession>
<evidence type="ECO:0000313" key="2">
    <source>
        <dbReference type="EMBL" id="QBE97894.1"/>
    </source>
</evidence>
<dbReference type="Proteomes" id="UP000289794">
    <property type="component" value="Chromosome"/>
</dbReference>
<dbReference type="AlphaFoldDB" id="A0A4P6LYV8"/>
<feature type="domain" description="HTH LytTR-type" evidence="1">
    <location>
        <begin position="90"/>
        <end position="194"/>
    </location>
</feature>
<dbReference type="PANTHER" id="PTHR37299">
    <property type="entry name" value="TRANSCRIPTIONAL REGULATOR-RELATED"/>
    <property type="match status" value="1"/>
</dbReference>
<organism evidence="2 3">
    <name type="scientific">Blautia producta</name>
    <dbReference type="NCBI Taxonomy" id="33035"/>
    <lineage>
        <taxon>Bacteria</taxon>
        <taxon>Bacillati</taxon>
        <taxon>Bacillota</taxon>
        <taxon>Clostridia</taxon>
        <taxon>Lachnospirales</taxon>
        <taxon>Lachnospiraceae</taxon>
        <taxon>Blautia</taxon>
    </lineage>
</organism>
<dbReference type="InterPro" id="IPR007492">
    <property type="entry name" value="LytTR_DNA-bd_dom"/>
</dbReference>
<dbReference type="GO" id="GO:0003677">
    <property type="term" value="F:DNA binding"/>
    <property type="evidence" value="ECO:0007669"/>
    <property type="project" value="InterPro"/>
</dbReference>
<dbReference type="SMART" id="SM00850">
    <property type="entry name" value="LytTR"/>
    <property type="match status" value="1"/>
</dbReference>
<reference evidence="2 3" key="1">
    <citation type="submission" date="2019-01" db="EMBL/GenBank/DDBJ databases">
        <title>PMF-metabolizing Aryl O-demethylase.</title>
        <authorList>
            <person name="Kim M."/>
        </authorList>
    </citation>
    <scope>NUCLEOTIDE SEQUENCE [LARGE SCALE GENOMIC DNA]</scope>
    <source>
        <strain evidence="2 3">PMF1</strain>
    </source>
</reference>
<dbReference type="RefSeq" id="WP_243125927.1">
    <property type="nucleotide sequence ID" value="NZ_CP035945.1"/>
</dbReference>
<dbReference type="EMBL" id="CP035945">
    <property type="protein sequence ID" value="QBE97894.1"/>
    <property type="molecule type" value="Genomic_DNA"/>
</dbReference>
<gene>
    <name evidence="2" type="ORF">PMF13cell1_03457</name>
</gene>
<dbReference type="KEGG" id="bpro:PMF13cell1_03457"/>
<dbReference type="Gene3D" id="2.40.50.1020">
    <property type="entry name" value="LytTr DNA-binding domain"/>
    <property type="match status" value="1"/>
</dbReference>
<dbReference type="Pfam" id="PF04397">
    <property type="entry name" value="LytTR"/>
    <property type="match status" value="1"/>
</dbReference>
<dbReference type="InterPro" id="IPR046947">
    <property type="entry name" value="LytR-like"/>
</dbReference>